<evidence type="ECO:0000313" key="2">
    <source>
        <dbReference type="EMBL" id="OBZ85161.1"/>
    </source>
</evidence>
<dbReference type="OrthoDB" id="6022054at2759"/>
<evidence type="ECO:0000313" key="3">
    <source>
        <dbReference type="Proteomes" id="UP000093000"/>
    </source>
</evidence>
<dbReference type="STRING" id="101091.A0A1C7N7V7"/>
<proteinExistence type="predicted"/>
<sequence>MVSLRDIIKTTTQAVRTATAVSDGQAALDVIEQYVDEQTSADVGDVATVLAHIDPASVDRLSQELVQLYETTCHPESAMITCQPDRQNTQHIIILSSLRALLPILKPNKIFDDWWYLLQPILSLASYSNQVKKEARLIVSDALIMEQELMRQQHVECVYFHRLVDMYLGWAQSARTKQEEEITTQSHQVLLDLEQDEWSRNLTTILLSVGASETKSFFLLLNKYYLSSQHRLQIVYLLSEFMRRRRTHLHEILDTPLFESMLKSLMYDNSTTLIAISVTNLIMLLPRMCTSLPRFLPQLFYIFARAICWDQLRDVRQKQQTEYTRTVEDGWDCVDYTFSKLSAPPSNPQTGAFFTSLYGLYPCNFLQFLYKPYAYFKDKEFQVPEEFDEETFKTRTIPQVTRHMLHPNLVAMDAQIELTDKTRWMKMEPPDVIAQIMSLDLTNAASRVAFAHDDTEKTQPDLLDDALWDTDKKKKEEDIVEKKAPAPTMEPKPNVISHIVTLHKALKSGAEVLVDQDIWDPSSSTTPLIESEEQTEEAPDMSQETRLLVAALKREVLLLRNELNFELFLKQQHLQHIGRLHREHVLDTSVEAERQQLYNTTRLLKAQLNQTTLALEKLKAESALTKQKHIKWEDEQSVKLRNYREQRKEWQAQMTRTEHQVNDYQKQLDEQRVQLDHARQRIFELEHQLKTLEPILNSATENEHRVKQLTQQMLLWESNMSRMEEQKRYIKGLLSQWWSMEELIASLQSENKRLHEEQLQLQQQQQKKQEKEKSSINPNPFDSSSSSNKELTRLKETLTEFKSRLEALEMEKLEWQASKESVPNVCY</sequence>
<keyword evidence="3" id="KW-1185">Reference proteome</keyword>
<comment type="caution">
    <text evidence="2">The sequence shown here is derived from an EMBL/GenBank/DDBJ whole genome shotgun (WGS) entry which is preliminary data.</text>
</comment>
<protein>
    <submittedName>
        <fullName evidence="2">Tuberous sclerosis 1</fullName>
    </submittedName>
</protein>
<accession>A0A1C7N7V7</accession>
<feature type="region of interest" description="Disordered" evidence="1">
    <location>
        <begin position="523"/>
        <end position="542"/>
    </location>
</feature>
<dbReference type="FunCoup" id="A0A1C7N7V7">
    <property type="interactions" value="1"/>
</dbReference>
<dbReference type="Proteomes" id="UP000093000">
    <property type="component" value="Unassembled WGS sequence"/>
</dbReference>
<dbReference type="GO" id="GO:0051726">
    <property type="term" value="P:regulation of cell cycle"/>
    <property type="evidence" value="ECO:0007669"/>
    <property type="project" value="TreeGrafter"/>
</dbReference>
<dbReference type="PANTHER" id="PTHR15154:SF2">
    <property type="entry name" value="HAMARTIN"/>
    <property type="match status" value="1"/>
</dbReference>
<gene>
    <name evidence="2" type="primary">tsc1</name>
    <name evidence="2" type="ORF">A0J61_06799</name>
</gene>
<feature type="region of interest" description="Disordered" evidence="1">
    <location>
        <begin position="755"/>
        <end position="792"/>
    </location>
</feature>
<dbReference type="InParanoid" id="A0A1C7N7V7"/>
<feature type="compositionally biased region" description="Low complexity" evidence="1">
    <location>
        <begin position="775"/>
        <end position="788"/>
    </location>
</feature>
<organism evidence="2 3">
    <name type="scientific">Choanephora cucurbitarum</name>
    <dbReference type="NCBI Taxonomy" id="101091"/>
    <lineage>
        <taxon>Eukaryota</taxon>
        <taxon>Fungi</taxon>
        <taxon>Fungi incertae sedis</taxon>
        <taxon>Mucoromycota</taxon>
        <taxon>Mucoromycotina</taxon>
        <taxon>Mucoromycetes</taxon>
        <taxon>Mucorales</taxon>
        <taxon>Mucorineae</taxon>
        <taxon>Choanephoraceae</taxon>
        <taxon>Choanephoroideae</taxon>
        <taxon>Choanephora</taxon>
    </lineage>
</organism>
<evidence type="ECO:0000256" key="1">
    <source>
        <dbReference type="SAM" id="MobiDB-lite"/>
    </source>
</evidence>
<dbReference type="Pfam" id="PF04388">
    <property type="entry name" value="Hamartin"/>
    <property type="match status" value="1"/>
</dbReference>
<dbReference type="GO" id="GO:0033596">
    <property type="term" value="C:TSC1-TSC2 complex"/>
    <property type="evidence" value="ECO:0007669"/>
    <property type="project" value="TreeGrafter"/>
</dbReference>
<dbReference type="AlphaFoldDB" id="A0A1C7N7V7"/>
<dbReference type="EMBL" id="LUGH01000427">
    <property type="protein sequence ID" value="OBZ85161.1"/>
    <property type="molecule type" value="Genomic_DNA"/>
</dbReference>
<feature type="compositionally biased region" description="Acidic residues" evidence="1">
    <location>
        <begin position="530"/>
        <end position="539"/>
    </location>
</feature>
<dbReference type="InterPro" id="IPR007483">
    <property type="entry name" value="Hamartin"/>
</dbReference>
<dbReference type="GO" id="GO:0032007">
    <property type="term" value="P:negative regulation of TOR signaling"/>
    <property type="evidence" value="ECO:0007669"/>
    <property type="project" value="TreeGrafter"/>
</dbReference>
<dbReference type="PANTHER" id="PTHR15154">
    <property type="entry name" value="HAMARTIN"/>
    <property type="match status" value="1"/>
</dbReference>
<reference evidence="2 3" key="1">
    <citation type="submission" date="2016-03" db="EMBL/GenBank/DDBJ databases">
        <title>Choanephora cucurbitarum.</title>
        <authorList>
            <person name="Min B."/>
            <person name="Park H."/>
            <person name="Park J.-H."/>
            <person name="Shin H.-D."/>
            <person name="Choi I.-G."/>
        </authorList>
    </citation>
    <scope>NUCLEOTIDE SEQUENCE [LARGE SCALE GENOMIC DNA]</scope>
    <source>
        <strain evidence="2 3">KUS-F28377</strain>
    </source>
</reference>
<name>A0A1C7N7V7_9FUNG</name>